<dbReference type="Gene3D" id="3.40.50.300">
    <property type="entry name" value="P-loop containing nucleotide triphosphate hydrolases"/>
    <property type="match status" value="1"/>
</dbReference>
<feature type="domain" description="Bacterial type II secretion system protein E" evidence="3">
    <location>
        <begin position="392"/>
        <end position="555"/>
    </location>
</feature>
<sequence>MNQFYLKIKKIQTLKELEKESEVQKREHADLHTDEVLAGIIDDALKEINWIAAKNSDYDYIPWAENRNYPQLWEDNYYQPFHEGDFAVLLEIPLDDMTNIPYIQQIDLILDFFRKTFYEDNILSLMVHNSEPHTHCHILLHIPEKIIPALKQDDAWFEIRKRLNNHLKKHDITYQDDHSEDKDPKNLPFLNRIDYYIPKKDQGFDRQDQIELVYDAKSVKAMLNPDMKIEKQEAILDKVLEYFTKIEKRMVRKARKGDIKREEFFDHVTEFLSKKFDLNEKEMEIMLYRVDESIFGYYVLEDLINDDSISDIKVISPDLIRIKRYGKRLSSNLHFRDIYDYERFCDGVAIRNNSDLSPMNSVQNFTDTTTNKNNILRFNICTNYVNSVPYPYIHIRKISRMKKDIEDLYNAGMIEDLKIAAYLLEKVKTASGILFTGKGGSGKTTLMNTLLEYIPYSKSGLIIQENEELFTYKHPDLMFQHTVIPRTYDEPPIGLADLARNGLLTDLDYFIIGEIKGAEALPFLNAAYTGHQCWASVHGASSTQALNKLADYVKYASDYSREDALKMLMSMDVIIYMKDYKIYEISEISGWDYEKKEIKYKTIYKKEIVLPKKNKETR</sequence>
<dbReference type="InterPro" id="IPR050921">
    <property type="entry name" value="T4SS_GSP_E_ATPase"/>
</dbReference>
<accession>A0A173TNQ7</accession>
<dbReference type="EMBL" id="CYXT01000017">
    <property type="protein sequence ID" value="CUN03485.1"/>
    <property type="molecule type" value="Genomic_DNA"/>
</dbReference>
<dbReference type="Gene3D" id="3.30.450.380">
    <property type="match status" value="1"/>
</dbReference>
<dbReference type="AlphaFoldDB" id="A0A173TNQ7"/>
<evidence type="ECO:0000313" key="5">
    <source>
        <dbReference type="Proteomes" id="UP000095598"/>
    </source>
</evidence>
<dbReference type="InterPro" id="IPR027417">
    <property type="entry name" value="P-loop_NTPase"/>
</dbReference>
<dbReference type="SUPFAM" id="SSF52540">
    <property type="entry name" value="P-loop containing nucleoside triphosphate hydrolases"/>
    <property type="match status" value="1"/>
</dbReference>
<dbReference type="GO" id="GO:0016887">
    <property type="term" value="F:ATP hydrolysis activity"/>
    <property type="evidence" value="ECO:0007669"/>
    <property type="project" value="InterPro"/>
</dbReference>
<comment type="similarity">
    <text evidence="1">Belongs to the GSP E family.</text>
</comment>
<reference evidence="4 5" key="1">
    <citation type="submission" date="2015-09" db="EMBL/GenBank/DDBJ databases">
        <authorList>
            <consortium name="Pathogen Informatics"/>
        </authorList>
    </citation>
    <scope>NUCLEOTIDE SEQUENCE [LARGE SCALE GENOMIC DNA]</scope>
    <source>
        <strain evidence="4 5">2789STDY5608868</strain>
    </source>
</reference>
<dbReference type="PANTHER" id="PTHR30486">
    <property type="entry name" value="TWITCHING MOTILITY PROTEIN PILT"/>
    <property type="match status" value="1"/>
</dbReference>
<protein>
    <submittedName>
        <fullName evidence="4">Type IV secretion system protein virB11</fullName>
    </submittedName>
</protein>
<evidence type="ECO:0000256" key="2">
    <source>
        <dbReference type="SAM" id="Coils"/>
    </source>
</evidence>
<name>A0A173TNQ7_ANAHA</name>
<evidence type="ECO:0000256" key="1">
    <source>
        <dbReference type="ARBA" id="ARBA00006611"/>
    </source>
</evidence>
<gene>
    <name evidence="4" type="ORF">ERS852425_02188</name>
</gene>
<feature type="coiled-coil region" evidence="2">
    <location>
        <begin position="7"/>
        <end position="34"/>
    </location>
</feature>
<dbReference type="Pfam" id="PF00437">
    <property type="entry name" value="T2SSE"/>
    <property type="match status" value="1"/>
</dbReference>
<dbReference type="Proteomes" id="UP000095598">
    <property type="component" value="Unassembled WGS sequence"/>
</dbReference>
<dbReference type="PANTHER" id="PTHR30486:SF6">
    <property type="entry name" value="TYPE IV PILUS RETRACTATION ATPASE PILT"/>
    <property type="match status" value="1"/>
</dbReference>
<organism evidence="4 5">
    <name type="scientific">Anaerostipes hadrus</name>
    <dbReference type="NCBI Taxonomy" id="649756"/>
    <lineage>
        <taxon>Bacteria</taxon>
        <taxon>Bacillati</taxon>
        <taxon>Bacillota</taxon>
        <taxon>Clostridia</taxon>
        <taxon>Lachnospirales</taxon>
        <taxon>Lachnospiraceae</taxon>
        <taxon>Anaerostipes</taxon>
    </lineage>
</organism>
<proteinExistence type="inferred from homology"/>
<evidence type="ECO:0000313" key="4">
    <source>
        <dbReference type="EMBL" id="CUN03485.1"/>
    </source>
</evidence>
<dbReference type="InterPro" id="IPR001482">
    <property type="entry name" value="T2SS/T4SS_dom"/>
</dbReference>
<dbReference type="RefSeq" id="WP_049995737.1">
    <property type="nucleotide sequence ID" value="NZ_CYXT01000017.1"/>
</dbReference>
<keyword evidence="2" id="KW-0175">Coiled coil</keyword>
<evidence type="ECO:0000259" key="3">
    <source>
        <dbReference type="Pfam" id="PF00437"/>
    </source>
</evidence>